<dbReference type="OrthoDB" id="9953531at2"/>
<dbReference type="HOGENOM" id="CLU_2809809_0_0_5"/>
<name>A0A017HKP3_9RHOB</name>
<gene>
    <name evidence="2" type="ORF">Rumeso_03691</name>
</gene>
<dbReference type="Proteomes" id="UP000019666">
    <property type="component" value="Unassembled WGS sequence"/>
</dbReference>
<dbReference type="AlphaFoldDB" id="A0A017HKP3"/>
<sequence length="67" mass="7354">MTSAGLSAEGWRNTSSSGLSWPDGRRAVISYWQLETGNAPFTLRCISSFDVNLQPTGDKCYQPKEAL</sequence>
<keyword evidence="3" id="KW-1185">Reference proteome</keyword>
<reference evidence="2 3" key="1">
    <citation type="submission" date="2013-02" db="EMBL/GenBank/DDBJ databases">
        <authorList>
            <person name="Fiebig A."/>
            <person name="Goeker M."/>
            <person name="Klenk H.-P.P."/>
        </authorList>
    </citation>
    <scope>NUCLEOTIDE SEQUENCE [LARGE SCALE GENOMIC DNA]</scope>
    <source>
        <strain evidence="2 3">DSM 19309</strain>
    </source>
</reference>
<organism evidence="2 3">
    <name type="scientific">Rubellimicrobium mesophilum DSM 19309</name>
    <dbReference type="NCBI Taxonomy" id="442562"/>
    <lineage>
        <taxon>Bacteria</taxon>
        <taxon>Pseudomonadati</taxon>
        <taxon>Pseudomonadota</taxon>
        <taxon>Alphaproteobacteria</taxon>
        <taxon>Rhodobacterales</taxon>
        <taxon>Roseobacteraceae</taxon>
        <taxon>Rubellimicrobium</taxon>
    </lineage>
</organism>
<comment type="caution">
    <text evidence="2">The sequence shown here is derived from an EMBL/GenBank/DDBJ whole genome shotgun (WGS) entry which is preliminary data.</text>
</comment>
<accession>A0A017HKP3</accession>
<evidence type="ECO:0000256" key="1">
    <source>
        <dbReference type="SAM" id="MobiDB-lite"/>
    </source>
</evidence>
<feature type="region of interest" description="Disordered" evidence="1">
    <location>
        <begin position="1"/>
        <end position="23"/>
    </location>
</feature>
<dbReference type="EMBL" id="AOSK01000108">
    <property type="protein sequence ID" value="EYD74738.1"/>
    <property type="molecule type" value="Genomic_DNA"/>
</dbReference>
<evidence type="ECO:0000313" key="2">
    <source>
        <dbReference type="EMBL" id="EYD74738.1"/>
    </source>
</evidence>
<proteinExistence type="predicted"/>
<evidence type="ECO:0000313" key="3">
    <source>
        <dbReference type="Proteomes" id="UP000019666"/>
    </source>
</evidence>
<protein>
    <submittedName>
        <fullName evidence="2">Uncharacterized protein</fullName>
    </submittedName>
</protein>